<name>A0A415QI49_9BACT</name>
<organism evidence="3 4">
    <name type="scientific">Butyricimonas virosa</name>
    <dbReference type="NCBI Taxonomy" id="544645"/>
    <lineage>
        <taxon>Bacteria</taxon>
        <taxon>Pseudomonadati</taxon>
        <taxon>Bacteroidota</taxon>
        <taxon>Bacteroidia</taxon>
        <taxon>Bacteroidales</taxon>
        <taxon>Odoribacteraceae</taxon>
        <taxon>Butyricimonas</taxon>
    </lineage>
</organism>
<dbReference type="Proteomes" id="UP000286038">
    <property type="component" value="Unassembled WGS sequence"/>
</dbReference>
<evidence type="ECO:0000259" key="2">
    <source>
        <dbReference type="Pfam" id="PF13439"/>
    </source>
</evidence>
<dbReference type="InterPro" id="IPR028098">
    <property type="entry name" value="Glyco_trans_4-like_N"/>
</dbReference>
<dbReference type="SUPFAM" id="SSF53756">
    <property type="entry name" value="UDP-Glycosyltransferase/glycogen phosphorylase"/>
    <property type="match status" value="1"/>
</dbReference>
<dbReference type="Pfam" id="PF13692">
    <property type="entry name" value="Glyco_trans_1_4"/>
    <property type="match status" value="1"/>
</dbReference>
<dbReference type="AlphaFoldDB" id="A0A415QI49"/>
<reference evidence="3 4" key="1">
    <citation type="submission" date="2018-08" db="EMBL/GenBank/DDBJ databases">
        <title>A genome reference for cultivated species of the human gut microbiota.</title>
        <authorList>
            <person name="Zou Y."/>
            <person name="Xue W."/>
            <person name="Luo G."/>
        </authorList>
    </citation>
    <scope>NUCLEOTIDE SEQUENCE [LARGE SCALE GENOMIC DNA]</scope>
    <source>
        <strain evidence="3 4">AF34-33</strain>
    </source>
</reference>
<dbReference type="PANTHER" id="PTHR46401:SF2">
    <property type="entry name" value="GLYCOSYLTRANSFERASE WBBK-RELATED"/>
    <property type="match status" value="1"/>
</dbReference>
<dbReference type="CDD" id="cd03825">
    <property type="entry name" value="GT4_WcaC-like"/>
    <property type="match status" value="1"/>
</dbReference>
<feature type="domain" description="Glycosyltransferase subfamily 4-like N-terminal" evidence="2">
    <location>
        <begin position="56"/>
        <end position="216"/>
    </location>
</feature>
<gene>
    <name evidence="3" type="ORF">DWZ68_10185</name>
</gene>
<dbReference type="EMBL" id="QRPV01000010">
    <property type="protein sequence ID" value="RHM43025.1"/>
    <property type="molecule type" value="Genomic_DNA"/>
</dbReference>
<protein>
    <submittedName>
        <fullName evidence="3">Glycosyltransferase</fullName>
    </submittedName>
</protein>
<dbReference type="Gene3D" id="3.40.50.2000">
    <property type="entry name" value="Glycogen Phosphorylase B"/>
    <property type="match status" value="2"/>
</dbReference>
<proteinExistence type="predicted"/>
<dbReference type="Pfam" id="PF13439">
    <property type="entry name" value="Glyco_transf_4"/>
    <property type="match status" value="1"/>
</dbReference>
<dbReference type="GO" id="GO:0016757">
    <property type="term" value="F:glycosyltransferase activity"/>
    <property type="evidence" value="ECO:0007669"/>
    <property type="project" value="TreeGrafter"/>
</dbReference>
<evidence type="ECO:0000256" key="1">
    <source>
        <dbReference type="ARBA" id="ARBA00022679"/>
    </source>
</evidence>
<sequence length="402" mass="46121">MKLLQINTSVNTGSTGRIAEEIGSTAMKAGFGSYIAYGRMARESKSQLIHIGNVASVRRHALTSRLWDNHGFASTKATKLFVKGLERINPDIIHLHNLHGYYLNVEVLFDYLKKVQKPIVWTLHDCWPMTGHCSYFDFVRCDRWKTGCYACPNLKGYPVSLFLDRSKQNFEKKKKIFTEVSNITFVTPSHWLKSVVQESFFENYPVKVIHNGVDLDVFKPIRSEEVRSKYDIQYDTKIVLGVASIWDRRKGLNDFVQLKERMGEDVQIILVGLNEKQLSNLPKGILGIRRTENVEELAALYAMADVFVNPTWVDNFPTTNIEALACGTPVVTYQTGGSPEAITDVTGKVVERGDVEALREAILEILVRERDVYRIECRERAEKFFNKEDRYRDYVELYKSLI</sequence>
<dbReference type="GO" id="GO:0009103">
    <property type="term" value="P:lipopolysaccharide biosynthetic process"/>
    <property type="evidence" value="ECO:0007669"/>
    <property type="project" value="TreeGrafter"/>
</dbReference>
<dbReference type="PANTHER" id="PTHR46401">
    <property type="entry name" value="GLYCOSYLTRANSFERASE WBBK-RELATED"/>
    <property type="match status" value="1"/>
</dbReference>
<accession>A0A415QI49</accession>
<comment type="caution">
    <text evidence="3">The sequence shown here is derived from an EMBL/GenBank/DDBJ whole genome shotgun (WGS) entry which is preliminary data.</text>
</comment>
<evidence type="ECO:0000313" key="4">
    <source>
        <dbReference type="Proteomes" id="UP000286038"/>
    </source>
</evidence>
<keyword evidence="1 3" id="KW-0808">Transferase</keyword>
<evidence type="ECO:0000313" key="3">
    <source>
        <dbReference type="EMBL" id="RHM43025.1"/>
    </source>
</evidence>